<dbReference type="GO" id="GO:0050661">
    <property type="term" value="F:NADP binding"/>
    <property type="evidence" value="ECO:0007669"/>
    <property type="project" value="InterPro"/>
</dbReference>
<keyword evidence="12" id="KW-1185">Reference proteome</keyword>
<dbReference type="GO" id="GO:0009423">
    <property type="term" value="P:chorismate biosynthetic process"/>
    <property type="evidence" value="ECO:0007669"/>
    <property type="project" value="UniProtKB-UniRule"/>
</dbReference>
<dbReference type="GO" id="GO:0009073">
    <property type="term" value="P:aromatic amino acid family biosynthetic process"/>
    <property type="evidence" value="ECO:0007669"/>
    <property type="project" value="UniProtKB-KW"/>
</dbReference>
<dbReference type="FunFam" id="3.40.50.10860:FF:000004">
    <property type="entry name" value="Quinate/shikimate dehydrogenase"/>
    <property type="match status" value="1"/>
</dbReference>
<evidence type="ECO:0000313" key="11">
    <source>
        <dbReference type="EMBL" id="MBD1399395.1"/>
    </source>
</evidence>
<keyword evidence="5 8" id="KW-0560">Oxidoreductase</keyword>
<dbReference type="RefSeq" id="WP_191153673.1">
    <property type="nucleotide sequence ID" value="NZ_JACWUN010000002.1"/>
</dbReference>
<evidence type="ECO:0000256" key="1">
    <source>
        <dbReference type="ARBA" id="ARBA00004871"/>
    </source>
</evidence>
<evidence type="ECO:0000259" key="10">
    <source>
        <dbReference type="Pfam" id="PF08501"/>
    </source>
</evidence>
<dbReference type="Proteomes" id="UP000632828">
    <property type="component" value="Unassembled WGS sequence"/>
</dbReference>
<comment type="caution">
    <text evidence="8">Lacks conserved residue(s) required for the propagation of feature annotation.</text>
</comment>
<comment type="similarity">
    <text evidence="8">Belongs to the shikimate dehydrogenase family.</text>
</comment>
<comment type="catalytic activity">
    <reaction evidence="7 8">
        <text>shikimate + NADP(+) = 3-dehydroshikimate + NADPH + H(+)</text>
        <dbReference type="Rhea" id="RHEA:17737"/>
        <dbReference type="ChEBI" id="CHEBI:15378"/>
        <dbReference type="ChEBI" id="CHEBI:16630"/>
        <dbReference type="ChEBI" id="CHEBI:36208"/>
        <dbReference type="ChEBI" id="CHEBI:57783"/>
        <dbReference type="ChEBI" id="CHEBI:58349"/>
        <dbReference type="EC" id="1.1.1.25"/>
    </reaction>
</comment>
<dbReference type="GO" id="GO:0004764">
    <property type="term" value="F:shikimate 3-dehydrogenase (NADP+) activity"/>
    <property type="evidence" value="ECO:0007669"/>
    <property type="project" value="UniProtKB-UniRule"/>
</dbReference>
<dbReference type="CDD" id="cd01065">
    <property type="entry name" value="NAD_bind_Shikimate_DH"/>
    <property type="match status" value="1"/>
</dbReference>
<keyword evidence="3 8" id="KW-0028">Amino-acid biosynthesis</keyword>
<name>A0A8J6QTL9_9BACT</name>
<comment type="pathway">
    <text evidence="1 8">Metabolic intermediate biosynthesis; chorismate biosynthesis; chorismate from D-erythrose 4-phosphate and phosphoenolpyruvate: step 4/7.</text>
</comment>
<dbReference type="Pfam" id="PF01488">
    <property type="entry name" value="Shikimate_DH"/>
    <property type="match status" value="1"/>
</dbReference>
<feature type="binding site" evidence="8">
    <location>
        <position position="232"/>
    </location>
    <ligand>
        <name>shikimate</name>
        <dbReference type="ChEBI" id="CHEBI:36208"/>
    </ligand>
</feature>
<dbReference type="NCBIfam" id="TIGR00507">
    <property type="entry name" value="aroE"/>
    <property type="match status" value="1"/>
</dbReference>
<evidence type="ECO:0000259" key="9">
    <source>
        <dbReference type="Pfam" id="PF01488"/>
    </source>
</evidence>
<feature type="binding site" evidence="8">
    <location>
        <position position="69"/>
    </location>
    <ligand>
        <name>shikimate</name>
        <dbReference type="ChEBI" id="CHEBI:36208"/>
    </ligand>
</feature>
<dbReference type="Pfam" id="PF08501">
    <property type="entry name" value="Shikimate_dh_N"/>
    <property type="match status" value="1"/>
</dbReference>
<evidence type="ECO:0000256" key="4">
    <source>
        <dbReference type="ARBA" id="ARBA00022857"/>
    </source>
</evidence>
<dbReference type="GO" id="GO:0008652">
    <property type="term" value="P:amino acid biosynthetic process"/>
    <property type="evidence" value="ECO:0007669"/>
    <property type="project" value="UniProtKB-KW"/>
</dbReference>
<keyword evidence="4 8" id="KW-0521">NADP</keyword>
<sequence length="287" mass="30463">MMQIVTGNSTVYGIFGDPIAHSLSPLMQNAAFVHCAIDAVYVPFQVTADSLAAAVAAVKALDIKGINVTIPHKEAIIPLLDHVDPTARQIGAVNTVVNDHGRLIGYNTDSSGFIRSAIDDLGFSPHGKKVLLLGAGGACRAAVQALMTAQVEQITVANRHVERASDLITAFTSDPGQPYLVAVPYASPEFLQAVTAADLLVNTTSVGLHGESLDFLPLENIKGSALIFDMVYSKTGTALVHSAQRHGLTCVDGLSLLAAQGTDAFYIWTEKRLPHGFMRQTLVDYLA</sequence>
<feature type="binding site" evidence="8">
    <location>
        <begin position="134"/>
        <end position="138"/>
    </location>
    <ligand>
        <name>NADP(+)</name>
        <dbReference type="ChEBI" id="CHEBI:58349"/>
    </ligand>
</feature>
<dbReference type="InterPro" id="IPR011342">
    <property type="entry name" value="Shikimate_DH"/>
</dbReference>
<dbReference type="SUPFAM" id="SSF53223">
    <property type="entry name" value="Aminoacid dehydrogenase-like, N-terminal domain"/>
    <property type="match status" value="1"/>
</dbReference>
<feature type="binding site" evidence="8">
    <location>
        <position position="230"/>
    </location>
    <ligand>
        <name>NADP(+)</name>
        <dbReference type="ChEBI" id="CHEBI:58349"/>
    </ligand>
</feature>
<feature type="binding site" evidence="8">
    <location>
        <position position="253"/>
    </location>
    <ligand>
        <name>NADP(+)</name>
        <dbReference type="ChEBI" id="CHEBI:58349"/>
    </ligand>
</feature>
<dbReference type="Gene3D" id="3.40.50.720">
    <property type="entry name" value="NAD(P)-binding Rossmann-like Domain"/>
    <property type="match status" value="1"/>
</dbReference>
<feature type="binding site" evidence="8">
    <location>
        <begin position="22"/>
        <end position="24"/>
    </location>
    <ligand>
        <name>shikimate</name>
        <dbReference type="ChEBI" id="CHEBI:36208"/>
    </ligand>
</feature>
<dbReference type="Gene3D" id="3.40.50.10860">
    <property type="entry name" value="Leucine Dehydrogenase, chain A, domain 1"/>
    <property type="match status" value="1"/>
</dbReference>
<feature type="domain" description="Quinate/shikimate 5-dehydrogenase/glutamyl-tRNA reductase" evidence="9">
    <location>
        <begin position="126"/>
        <end position="174"/>
    </location>
</feature>
<dbReference type="EMBL" id="JACWUN010000002">
    <property type="protein sequence ID" value="MBD1399395.1"/>
    <property type="molecule type" value="Genomic_DNA"/>
</dbReference>
<dbReference type="InterPro" id="IPR036291">
    <property type="entry name" value="NAD(P)-bd_dom_sf"/>
</dbReference>
<evidence type="ECO:0000256" key="7">
    <source>
        <dbReference type="ARBA" id="ARBA00049442"/>
    </source>
</evidence>
<dbReference type="PANTHER" id="PTHR21089">
    <property type="entry name" value="SHIKIMATE DEHYDROGENASE"/>
    <property type="match status" value="1"/>
</dbReference>
<reference evidence="11" key="1">
    <citation type="submission" date="2020-09" db="EMBL/GenBank/DDBJ databases">
        <title>Pelobacter alkaliphilus sp. nov., a novel anaerobic arsenate-reducing bacterium from terrestrial mud volcano.</title>
        <authorList>
            <person name="Khomyakova M.A."/>
            <person name="Merkel A.Y."/>
            <person name="Slobodkin A.I."/>
        </authorList>
    </citation>
    <scope>NUCLEOTIDE SEQUENCE</scope>
    <source>
        <strain evidence="11">M08fum</strain>
    </source>
</reference>
<keyword evidence="6 8" id="KW-0057">Aromatic amino acid biosynthesis</keyword>
<dbReference type="SUPFAM" id="SSF51735">
    <property type="entry name" value="NAD(P)-binding Rossmann-fold domains"/>
    <property type="match status" value="1"/>
</dbReference>
<evidence type="ECO:0000256" key="8">
    <source>
        <dbReference type="HAMAP-Rule" id="MF_00222"/>
    </source>
</evidence>
<dbReference type="AlphaFoldDB" id="A0A8J6QTL9"/>
<accession>A0A8J6QTL9</accession>
<protein>
    <recommendedName>
        <fullName evidence="2 8">Shikimate dehydrogenase (NADP(+))</fullName>
        <shortName evidence="8">SDH</shortName>
        <ecNumber evidence="2 8">1.1.1.25</ecNumber>
    </recommendedName>
</protein>
<organism evidence="11 12">
    <name type="scientific">Pelovirga terrestris</name>
    <dbReference type="NCBI Taxonomy" id="2771352"/>
    <lineage>
        <taxon>Bacteria</taxon>
        <taxon>Pseudomonadati</taxon>
        <taxon>Thermodesulfobacteriota</taxon>
        <taxon>Desulfuromonadia</taxon>
        <taxon>Geobacterales</taxon>
        <taxon>Geobacteraceae</taxon>
        <taxon>Pelovirga</taxon>
    </lineage>
</organism>
<dbReference type="GO" id="GO:0019632">
    <property type="term" value="P:shikimate metabolic process"/>
    <property type="evidence" value="ECO:0007669"/>
    <property type="project" value="InterPro"/>
</dbReference>
<comment type="caution">
    <text evidence="11">The sequence shown here is derived from an EMBL/GenBank/DDBJ whole genome shotgun (WGS) entry which is preliminary data.</text>
</comment>
<evidence type="ECO:0000256" key="2">
    <source>
        <dbReference type="ARBA" id="ARBA00012962"/>
    </source>
</evidence>
<evidence type="ECO:0000313" key="12">
    <source>
        <dbReference type="Proteomes" id="UP000632828"/>
    </source>
</evidence>
<dbReference type="InterPro" id="IPR013708">
    <property type="entry name" value="Shikimate_DH-bd_N"/>
</dbReference>
<dbReference type="UniPathway" id="UPA00053">
    <property type="reaction ID" value="UER00087"/>
</dbReference>
<dbReference type="GO" id="GO:0005829">
    <property type="term" value="C:cytosol"/>
    <property type="evidence" value="ECO:0007669"/>
    <property type="project" value="TreeGrafter"/>
</dbReference>
<evidence type="ECO:0000256" key="6">
    <source>
        <dbReference type="ARBA" id="ARBA00023141"/>
    </source>
</evidence>
<dbReference type="InterPro" id="IPR022893">
    <property type="entry name" value="Shikimate_DH_fam"/>
</dbReference>
<comment type="subunit">
    <text evidence="8">Homodimer.</text>
</comment>
<dbReference type="PANTHER" id="PTHR21089:SF1">
    <property type="entry name" value="BIFUNCTIONAL 3-DEHYDROQUINATE DEHYDRATASE_SHIKIMATE DEHYDROGENASE, CHLOROPLASTIC"/>
    <property type="match status" value="1"/>
</dbReference>
<feature type="binding site" evidence="8">
    <location>
        <position position="109"/>
    </location>
    <ligand>
        <name>shikimate</name>
        <dbReference type="ChEBI" id="CHEBI:36208"/>
    </ligand>
</feature>
<dbReference type="EC" id="1.1.1.25" evidence="2 8"/>
<feature type="binding site" evidence="8">
    <location>
        <position position="260"/>
    </location>
    <ligand>
        <name>shikimate</name>
        <dbReference type="ChEBI" id="CHEBI:36208"/>
    </ligand>
</feature>
<dbReference type="InterPro" id="IPR006151">
    <property type="entry name" value="Shikm_DH/Glu-tRNA_Rdtase"/>
</dbReference>
<proteinExistence type="inferred from homology"/>
<gene>
    <name evidence="8 11" type="primary">aroE</name>
    <name evidence="11" type="ORF">ICT70_01785</name>
</gene>
<dbReference type="InterPro" id="IPR046346">
    <property type="entry name" value="Aminoacid_DH-like_N_sf"/>
</dbReference>
<feature type="active site" description="Proton acceptor" evidence="8">
    <location>
        <position position="73"/>
    </location>
</feature>
<dbReference type="HAMAP" id="MF_00222">
    <property type="entry name" value="Shikimate_DH_AroE"/>
    <property type="match status" value="1"/>
</dbReference>
<comment type="function">
    <text evidence="8">Involved in the biosynthesis of the chorismate, which leads to the biosynthesis of aromatic amino acids. Catalyzes the reversible NADPH linked reduction of 3-dehydroshikimate (DHSA) to yield shikimate (SA).</text>
</comment>
<evidence type="ECO:0000256" key="5">
    <source>
        <dbReference type="ARBA" id="ARBA00023002"/>
    </source>
</evidence>
<feature type="binding site" evidence="8">
    <location>
        <position position="94"/>
    </location>
    <ligand>
        <name>shikimate</name>
        <dbReference type="ChEBI" id="CHEBI:36208"/>
    </ligand>
</feature>
<evidence type="ECO:0000256" key="3">
    <source>
        <dbReference type="ARBA" id="ARBA00022605"/>
    </source>
</evidence>
<feature type="domain" description="Shikimate dehydrogenase substrate binding N-terminal" evidence="10">
    <location>
        <begin position="14"/>
        <end position="96"/>
    </location>
</feature>